<proteinExistence type="predicted"/>
<evidence type="ECO:0000256" key="1">
    <source>
        <dbReference type="SAM" id="SignalP"/>
    </source>
</evidence>
<name>A0A841C4A0_9ACTN</name>
<evidence type="ECO:0008006" key="4">
    <source>
        <dbReference type="Google" id="ProtNLM"/>
    </source>
</evidence>
<gene>
    <name evidence="2" type="ORF">F4553_007085</name>
</gene>
<reference evidence="2 3" key="1">
    <citation type="submission" date="2020-08" db="EMBL/GenBank/DDBJ databases">
        <title>Sequencing the genomes of 1000 actinobacteria strains.</title>
        <authorList>
            <person name="Klenk H.-P."/>
        </authorList>
    </citation>
    <scope>NUCLEOTIDE SEQUENCE [LARGE SCALE GENOMIC DNA]</scope>
    <source>
        <strain evidence="2 3">DSM 45362</strain>
    </source>
</reference>
<feature type="chain" id="PRO_5032921108" description="Peptidase inhibitor family I36" evidence="1">
    <location>
        <begin position="26"/>
        <end position="156"/>
    </location>
</feature>
<dbReference type="Proteomes" id="UP000587527">
    <property type="component" value="Unassembled WGS sequence"/>
</dbReference>
<evidence type="ECO:0000313" key="2">
    <source>
        <dbReference type="EMBL" id="MBB5873651.1"/>
    </source>
</evidence>
<organism evidence="2 3">
    <name type="scientific">Allocatelliglobosispora scoriae</name>
    <dbReference type="NCBI Taxonomy" id="643052"/>
    <lineage>
        <taxon>Bacteria</taxon>
        <taxon>Bacillati</taxon>
        <taxon>Actinomycetota</taxon>
        <taxon>Actinomycetes</taxon>
        <taxon>Micromonosporales</taxon>
        <taxon>Micromonosporaceae</taxon>
        <taxon>Allocatelliglobosispora</taxon>
    </lineage>
</organism>
<keyword evidence="1" id="KW-0732">Signal</keyword>
<accession>A0A841C4A0</accession>
<protein>
    <recommendedName>
        <fullName evidence="4">Peptidase inhibitor family I36</fullName>
    </recommendedName>
</protein>
<sequence>MRALRIAVGVMAFAAAMAVPTSAHSAAGGVTAAEMGVTVTAGAGLLAGPSCPSGYFCVWRYTNPGSDVNRYEWYGSDGDYRNNYWSDGVSLNDSPSAILNNSSQNMRVRMYAGYNYTSTSAHPGNVCLSPGWGFPDLRDIGWDNSGSSHSFSTTGC</sequence>
<keyword evidence="3" id="KW-1185">Reference proteome</keyword>
<dbReference type="RefSeq" id="WP_184845123.1">
    <property type="nucleotide sequence ID" value="NZ_JACHMN010000003.1"/>
</dbReference>
<dbReference type="AlphaFoldDB" id="A0A841C4A0"/>
<feature type="signal peptide" evidence="1">
    <location>
        <begin position="1"/>
        <end position="25"/>
    </location>
</feature>
<evidence type="ECO:0000313" key="3">
    <source>
        <dbReference type="Proteomes" id="UP000587527"/>
    </source>
</evidence>
<dbReference type="EMBL" id="JACHMN010000003">
    <property type="protein sequence ID" value="MBB5873651.1"/>
    <property type="molecule type" value="Genomic_DNA"/>
</dbReference>
<comment type="caution">
    <text evidence="2">The sequence shown here is derived from an EMBL/GenBank/DDBJ whole genome shotgun (WGS) entry which is preliminary data.</text>
</comment>
<dbReference type="Pfam" id="PF03995">
    <property type="entry name" value="Inhibitor_I36"/>
    <property type="match status" value="1"/>
</dbReference>